<keyword evidence="3" id="KW-1003">Cell membrane</keyword>
<organism evidence="8 9">
    <name type="scientific">Lederbergia citrisecunda</name>
    <dbReference type="NCBI Taxonomy" id="2833583"/>
    <lineage>
        <taxon>Bacteria</taxon>
        <taxon>Bacillati</taxon>
        <taxon>Bacillota</taxon>
        <taxon>Bacilli</taxon>
        <taxon>Bacillales</taxon>
        <taxon>Bacillaceae</taxon>
        <taxon>Lederbergia</taxon>
    </lineage>
</organism>
<dbReference type="GO" id="GO:0015109">
    <property type="term" value="F:chromate transmembrane transporter activity"/>
    <property type="evidence" value="ECO:0007669"/>
    <property type="project" value="InterPro"/>
</dbReference>
<dbReference type="InterPro" id="IPR052518">
    <property type="entry name" value="CHR_Transporter"/>
</dbReference>
<comment type="subcellular location">
    <subcellularLocation>
        <location evidence="1">Cell membrane</location>
        <topology evidence="1">Multi-pass membrane protein</topology>
    </subcellularLocation>
</comment>
<evidence type="ECO:0000256" key="7">
    <source>
        <dbReference type="SAM" id="Phobius"/>
    </source>
</evidence>
<dbReference type="GO" id="GO:0005886">
    <property type="term" value="C:plasma membrane"/>
    <property type="evidence" value="ECO:0007669"/>
    <property type="project" value="UniProtKB-SubCell"/>
</dbReference>
<dbReference type="RefSeq" id="WP_213111781.1">
    <property type="nucleotide sequence ID" value="NZ_JAGYPJ010000001.1"/>
</dbReference>
<proteinExistence type="inferred from homology"/>
<keyword evidence="6 7" id="KW-0472">Membrane</keyword>
<keyword evidence="9" id="KW-1185">Reference proteome</keyword>
<dbReference type="EMBL" id="JAGYPJ010000001">
    <property type="protein sequence ID" value="MBS4201288.1"/>
    <property type="molecule type" value="Genomic_DNA"/>
</dbReference>
<dbReference type="Proteomes" id="UP000682713">
    <property type="component" value="Unassembled WGS sequence"/>
</dbReference>
<keyword evidence="4 7" id="KW-0812">Transmembrane</keyword>
<feature type="transmembrane region" description="Helical" evidence="7">
    <location>
        <begin position="79"/>
        <end position="101"/>
    </location>
</feature>
<evidence type="ECO:0000256" key="3">
    <source>
        <dbReference type="ARBA" id="ARBA00022475"/>
    </source>
</evidence>
<feature type="transmembrane region" description="Helical" evidence="7">
    <location>
        <begin position="113"/>
        <end position="131"/>
    </location>
</feature>
<evidence type="ECO:0000256" key="2">
    <source>
        <dbReference type="ARBA" id="ARBA00005262"/>
    </source>
</evidence>
<evidence type="ECO:0000256" key="4">
    <source>
        <dbReference type="ARBA" id="ARBA00022692"/>
    </source>
</evidence>
<evidence type="ECO:0000256" key="5">
    <source>
        <dbReference type="ARBA" id="ARBA00022989"/>
    </source>
</evidence>
<evidence type="ECO:0000313" key="8">
    <source>
        <dbReference type="EMBL" id="MBS4201288.1"/>
    </source>
</evidence>
<gene>
    <name evidence="8" type="ORF">KHA93_16755</name>
</gene>
<dbReference type="InterPro" id="IPR003370">
    <property type="entry name" value="Chromate_transpt"/>
</dbReference>
<evidence type="ECO:0000256" key="1">
    <source>
        <dbReference type="ARBA" id="ARBA00004651"/>
    </source>
</evidence>
<dbReference type="PANTHER" id="PTHR43663">
    <property type="entry name" value="CHROMATE TRANSPORT PROTEIN-RELATED"/>
    <property type="match status" value="1"/>
</dbReference>
<accession>A0A942YLB1</accession>
<evidence type="ECO:0000256" key="6">
    <source>
        <dbReference type="ARBA" id="ARBA00023136"/>
    </source>
</evidence>
<protein>
    <submittedName>
        <fullName evidence="8">Chromate transporter</fullName>
    </submittedName>
</protein>
<evidence type="ECO:0000313" key="9">
    <source>
        <dbReference type="Proteomes" id="UP000682713"/>
    </source>
</evidence>
<comment type="similarity">
    <text evidence="2">Belongs to the chromate ion transporter (CHR) (TC 2.A.51) family.</text>
</comment>
<name>A0A942YLB1_9BACI</name>
<sequence length="189" mass="20233">MKQVDIFIAFFRSGMLGFGGGPSAIPLVHREVVITYKWMSDEEFSDVLALANALPGPINTKMAGYIGWRVGGFTGMLNALFATSVPTVVLMILFLSLLSAHKDKPWVSGMSRAVLPVAGVMMAVLTWDFIVKSKKSLGLIGTVLILVVSVIIIELLGIHPAILIAALLATALISGGKKRKEKQEKGVQA</sequence>
<feature type="transmembrane region" description="Helical" evidence="7">
    <location>
        <begin position="143"/>
        <end position="173"/>
    </location>
</feature>
<dbReference type="AlphaFoldDB" id="A0A942YLB1"/>
<reference evidence="8 9" key="1">
    <citation type="submission" date="2021-05" db="EMBL/GenBank/DDBJ databases">
        <title>Novel Bacillus species.</title>
        <authorList>
            <person name="Liu G."/>
        </authorList>
    </citation>
    <scope>NUCLEOTIDE SEQUENCE [LARGE SCALE GENOMIC DNA]</scope>
    <source>
        <strain evidence="8 9">FJAT-49732</strain>
    </source>
</reference>
<comment type="caution">
    <text evidence="8">The sequence shown here is derived from an EMBL/GenBank/DDBJ whole genome shotgun (WGS) entry which is preliminary data.</text>
</comment>
<keyword evidence="5 7" id="KW-1133">Transmembrane helix</keyword>
<dbReference type="Pfam" id="PF02417">
    <property type="entry name" value="Chromate_transp"/>
    <property type="match status" value="1"/>
</dbReference>
<dbReference type="PANTHER" id="PTHR43663:SF1">
    <property type="entry name" value="CHROMATE TRANSPORTER"/>
    <property type="match status" value="1"/>
</dbReference>